<keyword evidence="2" id="KW-1185">Reference proteome</keyword>
<dbReference type="STRING" id="537013.CLOSTMETH_01854"/>
<evidence type="ECO:0008006" key="3">
    <source>
        <dbReference type="Google" id="ProtNLM"/>
    </source>
</evidence>
<dbReference type="AlphaFoldDB" id="C0EDC7"/>
<comment type="caution">
    <text evidence="1">The sequence shown here is derived from an EMBL/GenBank/DDBJ whole genome shotgun (WGS) entry which is preliminary data.</text>
</comment>
<protein>
    <recommendedName>
        <fullName evidence="3">Nitroreductase domain-containing protein</fullName>
    </recommendedName>
</protein>
<name>C0EDC7_9FIRM</name>
<evidence type="ECO:0000313" key="2">
    <source>
        <dbReference type="Proteomes" id="UP000003340"/>
    </source>
</evidence>
<accession>C0EDC7</accession>
<gene>
    <name evidence="1" type="ORF">CLOSTMETH_01854</name>
</gene>
<dbReference type="HOGENOM" id="CLU_2859809_0_0_9"/>
<dbReference type="Proteomes" id="UP000003340">
    <property type="component" value="Unassembled WGS sequence"/>
</dbReference>
<evidence type="ECO:0000313" key="1">
    <source>
        <dbReference type="EMBL" id="EEG30513.1"/>
    </source>
</evidence>
<sequence length="64" mass="7032">MAEACGLGVLYSGFFATAANRSHALRNKLGFMRRDRVVTTLVIGYSGVTDYRTAQKDTASVRLF</sequence>
<reference evidence="1 2" key="1">
    <citation type="submission" date="2009-01" db="EMBL/GenBank/DDBJ databases">
        <authorList>
            <person name="Fulton L."/>
            <person name="Clifton S."/>
            <person name="Fulton B."/>
            <person name="Xu J."/>
            <person name="Minx P."/>
            <person name="Pepin K.H."/>
            <person name="Johnson M."/>
            <person name="Bhonagiri V."/>
            <person name="Nash W.E."/>
            <person name="Mardis E.R."/>
            <person name="Wilson R.K."/>
        </authorList>
    </citation>
    <scope>NUCLEOTIDE SEQUENCE [LARGE SCALE GENOMIC DNA]</scope>
    <source>
        <strain evidence="1 2">DSM 5476</strain>
    </source>
</reference>
<dbReference type="EMBL" id="ACEC01000061">
    <property type="protein sequence ID" value="EEG30513.1"/>
    <property type="molecule type" value="Genomic_DNA"/>
</dbReference>
<dbReference type="eggNOG" id="COG0778">
    <property type="taxonomic scope" value="Bacteria"/>
</dbReference>
<reference evidence="1 2" key="2">
    <citation type="submission" date="2009-02" db="EMBL/GenBank/DDBJ databases">
        <title>Draft genome sequence of Clostridium methylpentosum (DSM 5476).</title>
        <authorList>
            <person name="Sudarsanam P."/>
            <person name="Ley R."/>
            <person name="Guruge J."/>
            <person name="Turnbaugh P.J."/>
            <person name="Mahowald M."/>
            <person name="Liep D."/>
            <person name="Gordon J."/>
        </authorList>
    </citation>
    <scope>NUCLEOTIDE SEQUENCE [LARGE SCALE GENOMIC DNA]</scope>
    <source>
        <strain evidence="1 2">DSM 5476</strain>
    </source>
</reference>
<proteinExistence type="predicted"/>
<organism evidence="1 2">
    <name type="scientific">[Clostridium] methylpentosum DSM 5476</name>
    <dbReference type="NCBI Taxonomy" id="537013"/>
    <lineage>
        <taxon>Bacteria</taxon>
        <taxon>Bacillati</taxon>
        <taxon>Bacillota</taxon>
        <taxon>Clostridia</taxon>
        <taxon>Eubacteriales</taxon>
        <taxon>Oscillospiraceae</taxon>
        <taxon>Oscillospiraceae incertae sedis</taxon>
    </lineage>
</organism>